<protein>
    <recommendedName>
        <fullName evidence="1">Thioester reductase (TE) domain-containing protein</fullName>
    </recommendedName>
</protein>
<accession>D4XUC1</accession>
<comment type="caution">
    <text evidence="2">The sequence shown here is derived from an EMBL/GenBank/DDBJ whole genome shotgun (WGS) entry which is preliminary data.</text>
</comment>
<feature type="domain" description="Thioester reductase (TE)" evidence="1">
    <location>
        <begin position="50"/>
        <end position="145"/>
    </location>
</feature>
<dbReference type="Proteomes" id="UP000003085">
    <property type="component" value="Unassembled WGS sequence"/>
</dbReference>
<evidence type="ECO:0000313" key="2">
    <source>
        <dbReference type="EMBL" id="EFF81204.1"/>
    </source>
</evidence>
<feature type="non-terminal residue" evidence="2">
    <location>
        <position position="147"/>
    </location>
</feature>
<sequence>MRSPLLYVCDKNYLTFECTPSFSLYLSLKIGVIKMENKQTQFNQFQIALVAGATGFIGRFLIAELLSQGHQVFALVRDRAKQQKDMENWLKNKNIAFDQLRFIQGDITQEDLAINPKDWEKLTTVNILYNASALFAWNLSMREGRKV</sequence>
<dbReference type="Pfam" id="PF07993">
    <property type="entry name" value="NAD_binding_4"/>
    <property type="match status" value="1"/>
</dbReference>
<dbReference type="HOGENOM" id="CLU_1771886_0_0_6"/>
<evidence type="ECO:0000259" key="1">
    <source>
        <dbReference type="Pfam" id="PF07993"/>
    </source>
</evidence>
<dbReference type="InterPro" id="IPR013120">
    <property type="entry name" value="FAR_NAD-bd"/>
</dbReference>
<dbReference type="InterPro" id="IPR036291">
    <property type="entry name" value="NAD(P)-bd_dom_sf"/>
</dbReference>
<reference evidence="3" key="1">
    <citation type="submission" date="2010-03" db="EMBL/GenBank/DDBJ databases">
        <title>Complete sequence of Mobiluncus curtisii ATCC 43063.</title>
        <authorList>
            <person name="Muzny D."/>
            <person name="Qin X."/>
            <person name="Deng J."/>
            <person name="Jiang H."/>
            <person name="Liu Y."/>
            <person name="Qu J."/>
            <person name="Song X.-Z."/>
            <person name="Zhang L."/>
            <person name="Thornton R."/>
            <person name="Coyle M."/>
            <person name="Francisco L."/>
            <person name="Jackson L."/>
            <person name="Javaid M."/>
            <person name="Korchina V."/>
            <person name="Kovar C."/>
            <person name="Mata R."/>
            <person name="Mathew T."/>
            <person name="Ngo R."/>
            <person name="Nguyen L."/>
            <person name="Nguyen N."/>
            <person name="Okwuonu G."/>
            <person name="Ongeri F."/>
            <person name="Pham C."/>
            <person name="Simmons D."/>
            <person name="Wilczek-Boney K."/>
            <person name="Hale W."/>
            <person name="Jakkamsetti A."/>
            <person name="Pham P."/>
            <person name="Ruth R."/>
            <person name="San Lucas F."/>
            <person name="Warren J."/>
            <person name="Zhang J."/>
            <person name="Zhao Z."/>
            <person name="Zhou C."/>
            <person name="Zhu D."/>
            <person name="Lee S."/>
            <person name="Bess C."/>
            <person name="Blankenburg K."/>
            <person name="Forbes L."/>
            <person name="Fu Q."/>
            <person name="Gubbala S."/>
            <person name="Hirani K."/>
            <person name="Jayaseelan J.C."/>
            <person name="Lara F."/>
            <person name="Munidasa M."/>
            <person name="Palculict T."/>
            <person name="Patil S."/>
            <person name="Pu L.-L."/>
            <person name="Saada N."/>
            <person name="Tang L."/>
            <person name="Weissenberger G."/>
            <person name="Zhu Y."/>
            <person name="Hemphill L."/>
            <person name="Shang Y."/>
            <person name="Youmans B."/>
            <person name="Ayvaz T."/>
            <person name="Ross M."/>
            <person name="Santibanez J."/>
            <person name="Aqrawi P."/>
            <person name="Gross S."/>
            <person name="Joshi V."/>
            <person name="Fowler G."/>
            <person name="Nazareth L."/>
            <person name="Reid J."/>
            <person name="Worley K."/>
            <person name="Petrosino J."/>
            <person name="Highlander S."/>
            <person name="Gibbs R."/>
            <person name="Gibbs R."/>
        </authorList>
    </citation>
    <scope>NUCLEOTIDE SEQUENCE [LARGE SCALE GENOMIC DNA]</scope>
    <source>
        <strain evidence="3">ATCC 19194</strain>
    </source>
</reference>
<name>D4XUC1_ACIHA</name>
<dbReference type="AlphaFoldDB" id="D4XUC1"/>
<evidence type="ECO:0000313" key="3">
    <source>
        <dbReference type="Proteomes" id="UP000003085"/>
    </source>
</evidence>
<organism evidence="2 3">
    <name type="scientific">Acinetobacter haemolyticus ATCC 19194</name>
    <dbReference type="NCBI Taxonomy" id="707232"/>
    <lineage>
        <taxon>Bacteria</taxon>
        <taxon>Pseudomonadati</taxon>
        <taxon>Pseudomonadota</taxon>
        <taxon>Gammaproteobacteria</taxon>
        <taxon>Moraxellales</taxon>
        <taxon>Moraxellaceae</taxon>
        <taxon>Acinetobacter</taxon>
    </lineage>
</organism>
<dbReference type="SUPFAM" id="SSF51735">
    <property type="entry name" value="NAD(P)-binding Rossmann-fold domains"/>
    <property type="match status" value="1"/>
</dbReference>
<gene>
    <name evidence="2" type="ORF">HMP0015_3313</name>
</gene>
<dbReference type="EMBL" id="ADMT01000240">
    <property type="protein sequence ID" value="EFF81204.1"/>
    <property type="molecule type" value="Genomic_DNA"/>
</dbReference>
<dbReference type="Gene3D" id="3.40.50.720">
    <property type="entry name" value="NAD(P)-binding Rossmann-like Domain"/>
    <property type="match status" value="1"/>
</dbReference>
<proteinExistence type="predicted"/>